<feature type="domain" description="Xylose isomerase-like TIM barrel" evidence="1">
    <location>
        <begin position="20"/>
        <end position="216"/>
    </location>
</feature>
<protein>
    <submittedName>
        <fullName evidence="2">TIM barrel protein</fullName>
    </submittedName>
</protein>
<dbReference type="Proteomes" id="UP000662259">
    <property type="component" value="Unassembled WGS sequence"/>
</dbReference>
<dbReference type="SUPFAM" id="SSF51658">
    <property type="entry name" value="Xylose isomerase-like"/>
    <property type="match status" value="1"/>
</dbReference>
<dbReference type="Pfam" id="PF01261">
    <property type="entry name" value="AP_endonuc_2"/>
    <property type="match status" value="1"/>
</dbReference>
<sequence length="250" mass="28464">MTKLVQMYSARNFTPWPAVLDEVRKNGFDGVEGYSANYEEPESFRFMLDERELTMPQGHFDLAMLETDVARAFDIARKLRIETIIVPWLAPDRRPVDYAGWHALGLRLAAIGQKVTAEGFGFAWHNHDFELKSVEGGAIPMEILLEAAPGIGWEADLGWILRAGRDPLTWLDAYAERIISVHIKDLQENPDAALEGGWADLGHGVNEWAPIFSKLKVLPQLQAYVAEHDDPADFSRFLRRWSDSFERLRE</sequence>
<dbReference type="InterPro" id="IPR050312">
    <property type="entry name" value="IolE/XylAMocC-like"/>
</dbReference>
<dbReference type="RefSeq" id="WP_168274554.1">
    <property type="nucleotide sequence ID" value="NZ_JACBGP010000005.1"/>
</dbReference>
<evidence type="ECO:0000259" key="1">
    <source>
        <dbReference type="Pfam" id="PF01261"/>
    </source>
</evidence>
<reference evidence="2" key="1">
    <citation type="submission" date="2019-10" db="EMBL/GenBank/DDBJ databases">
        <title>Rhizobium leguminosarum symbiovar viciae collection.</title>
        <authorList>
            <person name="Boivin S."/>
            <person name="Lepetit M."/>
        </authorList>
    </citation>
    <scope>NUCLEOTIDE SEQUENCE</scope>
    <source>
        <strain evidence="2">L143</strain>
    </source>
</reference>
<dbReference type="PANTHER" id="PTHR12110">
    <property type="entry name" value="HYDROXYPYRUVATE ISOMERASE"/>
    <property type="match status" value="1"/>
</dbReference>
<comment type="caution">
    <text evidence="2">The sequence shown here is derived from an EMBL/GenBank/DDBJ whole genome shotgun (WGS) entry which is preliminary data.</text>
</comment>
<dbReference type="AlphaFoldDB" id="A0A8I2GJ85"/>
<dbReference type="InterPro" id="IPR013022">
    <property type="entry name" value="Xyl_isomerase-like_TIM-brl"/>
</dbReference>
<dbReference type="EMBL" id="WIEZ01000001">
    <property type="protein sequence ID" value="NKM43579.1"/>
    <property type="molecule type" value="Genomic_DNA"/>
</dbReference>
<dbReference type="PANTHER" id="PTHR12110:SF41">
    <property type="entry name" value="INOSOSE DEHYDRATASE"/>
    <property type="match status" value="1"/>
</dbReference>
<dbReference type="InterPro" id="IPR036237">
    <property type="entry name" value="Xyl_isomerase-like_sf"/>
</dbReference>
<accession>A0A8I2GJ85</accession>
<proteinExistence type="predicted"/>
<evidence type="ECO:0000313" key="3">
    <source>
        <dbReference type="Proteomes" id="UP000662259"/>
    </source>
</evidence>
<evidence type="ECO:0000313" key="2">
    <source>
        <dbReference type="EMBL" id="NKM43579.1"/>
    </source>
</evidence>
<organism evidence="2 3">
    <name type="scientific">Rhizobium leguminosarum bv. viciae</name>
    <dbReference type="NCBI Taxonomy" id="387"/>
    <lineage>
        <taxon>Bacteria</taxon>
        <taxon>Pseudomonadati</taxon>
        <taxon>Pseudomonadota</taxon>
        <taxon>Alphaproteobacteria</taxon>
        <taxon>Hyphomicrobiales</taxon>
        <taxon>Rhizobiaceae</taxon>
        <taxon>Rhizobium/Agrobacterium group</taxon>
        <taxon>Rhizobium</taxon>
    </lineage>
</organism>
<name>A0A8I2GJ85_RHILV</name>
<dbReference type="Gene3D" id="3.20.20.150">
    <property type="entry name" value="Divalent-metal-dependent TIM barrel enzymes"/>
    <property type="match status" value="1"/>
</dbReference>
<gene>
    <name evidence="2" type="ORF">GFL91_00940</name>
</gene>